<comment type="caution">
    <text evidence="6">The sequence shown here is derived from an EMBL/GenBank/DDBJ whole genome shotgun (WGS) entry which is preliminary data.</text>
</comment>
<dbReference type="PANTHER" id="PTHR24188">
    <property type="entry name" value="ANKYRIN REPEAT PROTEIN"/>
    <property type="match status" value="1"/>
</dbReference>
<feature type="repeat" description="ANK" evidence="3">
    <location>
        <begin position="1511"/>
        <end position="1543"/>
    </location>
</feature>
<evidence type="ECO:0000256" key="1">
    <source>
        <dbReference type="ARBA" id="ARBA00022737"/>
    </source>
</evidence>
<reference evidence="6" key="1">
    <citation type="submission" date="2022-11" db="EMBL/GenBank/DDBJ databases">
        <title>Chromosomal genome sequence assembly and mating type (MAT) locus characterization of the leprose asexual lichenized fungus Lepraria neglecta (Nyl.) Erichsen.</title>
        <authorList>
            <person name="Allen J.L."/>
            <person name="Pfeffer B."/>
        </authorList>
    </citation>
    <scope>NUCLEOTIDE SEQUENCE</scope>
    <source>
        <strain evidence="6">Allen 5258</strain>
    </source>
</reference>
<dbReference type="InterPro" id="IPR036770">
    <property type="entry name" value="Ankyrin_rpt-contain_sf"/>
</dbReference>
<dbReference type="Gene3D" id="1.10.510.10">
    <property type="entry name" value="Transferase(Phosphotransferase) domain 1"/>
    <property type="match status" value="1"/>
</dbReference>
<dbReference type="PROSITE" id="PS50088">
    <property type="entry name" value="ANK_REPEAT"/>
    <property type="match status" value="8"/>
</dbReference>
<dbReference type="InterPro" id="IPR011990">
    <property type="entry name" value="TPR-like_helical_dom_sf"/>
</dbReference>
<gene>
    <name evidence="6" type="ORF">OEA41_009815</name>
</gene>
<keyword evidence="1" id="KW-0677">Repeat</keyword>
<dbReference type="PANTHER" id="PTHR24188:SF29">
    <property type="entry name" value="GH09064P"/>
    <property type="match status" value="1"/>
</dbReference>
<dbReference type="Proteomes" id="UP001276659">
    <property type="component" value="Unassembled WGS sequence"/>
</dbReference>
<feature type="repeat" description="ANK" evidence="3">
    <location>
        <begin position="1259"/>
        <end position="1291"/>
    </location>
</feature>
<dbReference type="SUPFAM" id="SSF56112">
    <property type="entry name" value="Protein kinase-like (PK-like)"/>
    <property type="match status" value="1"/>
</dbReference>
<feature type="repeat" description="ANK" evidence="3">
    <location>
        <begin position="1313"/>
        <end position="1345"/>
    </location>
</feature>
<dbReference type="InterPro" id="IPR011009">
    <property type="entry name" value="Kinase-like_dom_sf"/>
</dbReference>
<evidence type="ECO:0000313" key="6">
    <source>
        <dbReference type="EMBL" id="KAK3166690.1"/>
    </source>
</evidence>
<dbReference type="InterPro" id="IPR002110">
    <property type="entry name" value="Ankyrin_rpt"/>
</dbReference>
<evidence type="ECO:0000256" key="4">
    <source>
        <dbReference type="SAM" id="MobiDB-lite"/>
    </source>
</evidence>
<evidence type="ECO:0000256" key="3">
    <source>
        <dbReference type="PROSITE-ProRule" id="PRU00023"/>
    </source>
</evidence>
<name>A0AAE0DF02_9LECA</name>
<dbReference type="Pfam" id="PF12796">
    <property type="entry name" value="Ank_2"/>
    <property type="match status" value="4"/>
</dbReference>
<feature type="repeat" description="ANK" evidence="3">
    <location>
        <begin position="1544"/>
        <end position="1576"/>
    </location>
</feature>
<dbReference type="Pfam" id="PF20237">
    <property type="entry name" value="DUF6594"/>
    <property type="match status" value="1"/>
</dbReference>
<dbReference type="SUPFAM" id="SSF48403">
    <property type="entry name" value="Ankyrin repeat"/>
    <property type="match status" value="2"/>
</dbReference>
<proteinExistence type="predicted"/>
<protein>
    <recommendedName>
        <fullName evidence="5">DUF6594 domain-containing protein</fullName>
    </recommendedName>
</protein>
<evidence type="ECO:0000259" key="5">
    <source>
        <dbReference type="Pfam" id="PF20237"/>
    </source>
</evidence>
<feature type="repeat" description="ANK" evidence="3">
    <location>
        <begin position="1380"/>
        <end position="1412"/>
    </location>
</feature>
<dbReference type="EMBL" id="JASNWA010000011">
    <property type="protein sequence ID" value="KAK3166690.1"/>
    <property type="molecule type" value="Genomic_DNA"/>
</dbReference>
<dbReference type="Gene3D" id="1.25.40.20">
    <property type="entry name" value="Ankyrin repeat-containing domain"/>
    <property type="match status" value="3"/>
</dbReference>
<evidence type="ECO:0000313" key="7">
    <source>
        <dbReference type="Proteomes" id="UP001276659"/>
    </source>
</evidence>
<feature type="repeat" description="ANK" evidence="3">
    <location>
        <begin position="1478"/>
        <end position="1510"/>
    </location>
</feature>
<feature type="repeat" description="ANK" evidence="3">
    <location>
        <begin position="1226"/>
        <end position="1258"/>
    </location>
</feature>
<organism evidence="6 7">
    <name type="scientific">Lepraria neglecta</name>
    <dbReference type="NCBI Taxonomy" id="209136"/>
    <lineage>
        <taxon>Eukaryota</taxon>
        <taxon>Fungi</taxon>
        <taxon>Dikarya</taxon>
        <taxon>Ascomycota</taxon>
        <taxon>Pezizomycotina</taxon>
        <taxon>Lecanoromycetes</taxon>
        <taxon>OSLEUM clade</taxon>
        <taxon>Lecanoromycetidae</taxon>
        <taxon>Lecanorales</taxon>
        <taxon>Lecanorineae</taxon>
        <taxon>Stereocaulaceae</taxon>
        <taxon>Lepraria</taxon>
    </lineage>
</organism>
<sequence>MIIYYSGHGDPDIRRGKAVWAAKRQGGPTVDWFEIQPSLENAHADVLLVFDCCHASLATKARHEGKLELLAASSAAGVTPCPGPHSFTRYFKDELEKAVSETGSLQVDELHVRVNRRTMETTRITPVHFNMRSDPPRSITLRPLSQSQNKLSPLGAFTFTVSVSEAPSQHNIRQLGEWMKRTAPSTIFAINVDKVVDLSTSLQGFLLDEDRAGVEGRFIDTLQPMEKATLLAELRKLGYNVADASLSSTFLSTPTTSPLAVMSIETSANLGTTIFQRFERGVNRLFQSTWSAVSRHPAFQSDTGLERLEHNEAAQRAGISAAASMSVLAQNPTPLSVSEAAFIPCDGIVPKRLIKDDDRFSLAMDTEKDRPIILEIIRYSPDEDRPPTNELEDQFAKTSSLLARPKPEYYRILRCIGYTHNKDESWYGLGFEIPKGYALYSTLESQFTKTPRVPLERRYGLAYSIALSIAALHNVHWVHKGIRSENVLFFRKKGDAGARLDQPWLFGFEYTRDNAADSSKDPDYRLHRLIYLPPSRWGKPAEKFTYAHDIYTLVSPGVLLLEIGFWTNALKLNNKGSKNVKSPESAQAMLVSAAGNDLSHMMGINSHRPGYPRFTALLEAYPSFTIYRRFSAARARLLLAKQDHLSLLETQLEQVDSSEASDLFLGNLRRDLNPTRKQILADMDVALADYDNLVERSNRVLSLPAASPRDILSLQNWAAGTASLARDETAYLLKAGDLFSAAPATDDACAHIEPLLETLASRVYERFCKIKTKLALALYSFVSFAKTVDKSLEALHGEVDGLHEVLDTVEMTLRDSVISRSKDASSLPQHISCLASDSLINLVNPKLDVIVPKVDSLVGMLHSLNTSKISATNEMLPDEFKNPDILDHTKELKRTAKAVISTASSVGANSSWGGSERRQQFSSESGVPLDDNRKSRIEHTRETSQSAVERSDDESKIIDSESDGEIEVDVVNGFFSQGQRNAAGGKHLVAIDCFRAGLERAAKLSVKRKSALDLKDVHLRLAFSYLHEGQLSAAERLFNKLIRDTSDDKGVTRALLASSGLAQIRLCQNSFSDAELWCRKSLNGWKRLVGKHHPLYINSLWLLEFFHETKGDAVTAGVFADLIRAAKTGTEAERLANEEVLGFPPEEIRALITNIRRKSAETLLLSLGFDPNVRGLFTKGGAVADVALLNLANTKAGEDLRCSSNLTLAAQYLLDQGAHADVKNINGVTALLYASIHGHQGIVQLLCELGGDVKQENHLGDTPLHAAARNGHILVVKLLCEHGAEPKSKKIVAAKSEPGGKKGSVKLENVSTPGDTAVLEAARGGYTTIVEFLLSKGADLEDNDNPSHQTVLLAAVGKGHESTARFLLAAGANPYAETSTGAAALHIAVKNGSEALVKVLLANGASLEKRTKIGFTPLMVAAARDDAGAIELLLNAGADIEAKDNEKFTALHLATSKSAGAAMQALLSRGASNETPPHVTTPLHKAAMDDLMLAAKILLEAGADPEVRNEEQNTALIIAPQKGNRRMTRLLVDHGASIEAKGRHSHTAFFVAAFMGNLEIVKILLDAGATPEAKNSHRETAVIAIVNKTGDGLPAPSGRRRVEILKLLCERCANLAAKDSNGKTALYWAGKEMRSSPSWSDRNY</sequence>
<dbReference type="Gene3D" id="1.25.40.10">
    <property type="entry name" value="Tetratricopeptide repeat domain"/>
    <property type="match status" value="1"/>
</dbReference>
<feature type="domain" description="DUF6594" evidence="5">
    <location>
        <begin position="611"/>
        <end position="766"/>
    </location>
</feature>
<dbReference type="PROSITE" id="PS50297">
    <property type="entry name" value="ANK_REP_REGION"/>
    <property type="match status" value="7"/>
</dbReference>
<feature type="repeat" description="ANK" evidence="3">
    <location>
        <begin position="1413"/>
        <end position="1445"/>
    </location>
</feature>
<dbReference type="InterPro" id="IPR046529">
    <property type="entry name" value="DUF6594"/>
</dbReference>
<feature type="compositionally biased region" description="Basic and acidic residues" evidence="4">
    <location>
        <begin position="930"/>
        <end position="942"/>
    </location>
</feature>
<dbReference type="SUPFAM" id="SSF48452">
    <property type="entry name" value="TPR-like"/>
    <property type="match status" value="1"/>
</dbReference>
<accession>A0AAE0DF02</accession>
<dbReference type="SMART" id="SM00248">
    <property type="entry name" value="ANK"/>
    <property type="match status" value="11"/>
</dbReference>
<dbReference type="PRINTS" id="PR01415">
    <property type="entry name" value="ANKYRIN"/>
</dbReference>
<keyword evidence="2 3" id="KW-0040">ANK repeat</keyword>
<evidence type="ECO:0000256" key="2">
    <source>
        <dbReference type="ARBA" id="ARBA00023043"/>
    </source>
</evidence>
<keyword evidence="7" id="KW-1185">Reference proteome</keyword>
<feature type="region of interest" description="Disordered" evidence="4">
    <location>
        <begin position="906"/>
        <end position="959"/>
    </location>
</feature>
<feature type="compositionally biased region" description="Basic and acidic residues" evidence="4">
    <location>
        <begin position="949"/>
        <end position="959"/>
    </location>
</feature>